<dbReference type="InterPro" id="IPR002656">
    <property type="entry name" value="Acyl_transf_3_dom"/>
</dbReference>
<proteinExistence type="predicted"/>
<evidence type="ECO:0000313" key="3">
    <source>
        <dbReference type="EMBL" id="MRZ52437.1"/>
    </source>
</evidence>
<sequence length="330" mass="39051">MRERIVAFDYLRALAITGILLCHFCHNYNSISFLGHYFGGVFVTLFIAMSGMLFGIVWNNNSRMEYDMSFLKQRFFKLSVTYYPFLILMFAFLYFVDDYHFNVKNVLSHVCYLAWFDKLPNFDHLYYMTMIAICYVALYILTKIPLFNTINKYRLKTFAIIGLGVLLVDYVLESRNIPGYIFVWLWLYLFCFVYSCRIMEFSRQCKTNILAFIVGIINISYIIALYYGLYDNYNHAFQKWFGAVCCILVLILGFNIWNKSVPNKYVSFLSFISFEIYLMFEVVSEGRYSLMRIIDNPFFAFVVYVISSVLLGCILHFIVKYIKNMCFNCS</sequence>
<feature type="transmembrane region" description="Helical" evidence="1">
    <location>
        <begin position="177"/>
        <end position="196"/>
    </location>
</feature>
<evidence type="ECO:0000313" key="4">
    <source>
        <dbReference type="Proteomes" id="UP000441358"/>
    </source>
</evidence>
<feature type="transmembrane region" description="Helical" evidence="1">
    <location>
        <begin position="298"/>
        <end position="319"/>
    </location>
</feature>
<dbReference type="Proteomes" id="UP000441358">
    <property type="component" value="Unassembled WGS sequence"/>
</dbReference>
<reference evidence="3 4" key="1">
    <citation type="journal article" date="2019" name="Nat. Med.">
        <title>A library of human gut bacterial isolates paired with longitudinal multiomics data enables mechanistic microbiome research.</title>
        <authorList>
            <person name="Poyet M."/>
            <person name="Groussin M."/>
            <person name="Gibbons S.M."/>
            <person name="Avila-Pacheco J."/>
            <person name="Jiang X."/>
            <person name="Kearney S.M."/>
            <person name="Perrotta A.R."/>
            <person name="Berdy B."/>
            <person name="Zhao S."/>
            <person name="Lieberman T.D."/>
            <person name="Swanson P.K."/>
            <person name="Smith M."/>
            <person name="Roesemann S."/>
            <person name="Alexander J.E."/>
            <person name="Rich S.A."/>
            <person name="Livny J."/>
            <person name="Vlamakis H."/>
            <person name="Clish C."/>
            <person name="Bullock K."/>
            <person name="Deik A."/>
            <person name="Scott J."/>
            <person name="Pierce K.A."/>
            <person name="Xavier R.J."/>
            <person name="Alm E.J."/>
        </authorList>
    </citation>
    <scope>NUCLEOTIDE SEQUENCE [LARGE SCALE GENOMIC DNA]</scope>
    <source>
        <strain evidence="3 4">BIOML-A32</strain>
    </source>
</reference>
<comment type="caution">
    <text evidence="3">The sequence shown here is derived from an EMBL/GenBank/DDBJ whole genome shotgun (WGS) entry which is preliminary data.</text>
</comment>
<feature type="transmembrane region" description="Helical" evidence="1">
    <location>
        <begin position="37"/>
        <end position="59"/>
    </location>
</feature>
<feature type="transmembrane region" description="Helical" evidence="1">
    <location>
        <begin position="240"/>
        <end position="258"/>
    </location>
</feature>
<keyword evidence="1" id="KW-0812">Transmembrane</keyword>
<keyword evidence="1" id="KW-0472">Membrane</keyword>
<dbReference type="EMBL" id="WKMC01000018">
    <property type="protein sequence ID" value="MRZ52437.1"/>
    <property type="molecule type" value="Genomic_DNA"/>
</dbReference>
<protein>
    <submittedName>
        <fullName evidence="3">Acyltransferase family protein</fullName>
    </submittedName>
</protein>
<feature type="transmembrane region" description="Helical" evidence="1">
    <location>
        <begin position="124"/>
        <end position="141"/>
    </location>
</feature>
<dbReference type="RefSeq" id="WP_154396335.1">
    <property type="nucleotide sequence ID" value="NZ_WKLZ01000022.1"/>
</dbReference>
<gene>
    <name evidence="3" type="ORF">GKD66_19880</name>
</gene>
<feature type="transmembrane region" description="Helical" evidence="1">
    <location>
        <begin position="208"/>
        <end position="228"/>
    </location>
</feature>
<accession>A0A7K0HRF8</accession>
<feature type="transmembrane region" description="Helical" evidence="1">
    <location>
        <begin position="153"/>
        <end position="171"/>
    </location>
</feature>
<feature type="transmembrane region" description="Helical" evidence="1">
    <location>
        <begin position="80"/>
        <end position="96"/>
    </location>
</feature>
<keyword evidence="1" id="KW-1133">Transmembrane helix</keyword>
<dbReference type="GO" id="GO:0016747">
    <property type="term" value="F:acyltransferase activity, transferring groups other than amino-acyl groups"/>
    <property type="evidence" value="ECO:0007669"/>
    <property type="project" value="InterPro"/>
</dbReference>
<evidence type="ECO:0000259" key="2">
    <source>
        <dbReference type="Pfam" id="PF01757"/>
    </source>
</evidence>
<evidence type="ECO:0000256" key="1">
    <source>
        <dbReference type="SAM" id="Phobius"/>
    </source>
</evidence>
<dbReference type="AlphaFoldDB" id="A0A7K0HRF8"/>
<keyword evidence="3" id="KW-0012">Acyltransferase</keyword>
<feature type="transmembrane region" description="Helical" evidence="1">
    <location>
        <begin position="12"/>
        <end position="31"/>
    </location>
</feature>
<organism evidence="3 4">
    <name type="scientific">Parabacteroides distasonis</name>
    <dbReference type="NCBI Taxonomy" id="823"/>
    <lineage>
        <taxon>Bacteria</taxon>
        <taxon>Pseudomonadati</taxon>
        <taxon>Bacteroidota</taxon>
        <taxon>Bacteroidia</taxon>
        <taxon>Bacteroidales</taxon>
        <taxon>Tannerellaceae</taxon>
        <taxon>Parabacteroides</taxon>
    </lineage>
</organism>
<name>A0A7K0HRF8_PARDI</name>
<feature type="transmembrane region" description="Helical" evidence="1">
    <location>
        <begin position="265"/>
        <end position="283"/>
    </location>
</feature>
<feature type="domain" description="Acyltransferase 3" evidence="2">
    <location>
        <begin position="6"/>
        <end position="315"/>
    </location>
</feature>
<dbReference type="Pfam" id="PF01757">
    <property type="entry name" value="Acyl_transf_3"/>
    <property type="match status" value="1"/>
</dbReference>
<keyword evidence="3" id="KW-0808">Transferase</keyword>